<name>A0ABM1EYM0_PRICU</name>
<dbReference type="GeneID" id="106817153"/>
<dbReference type="Gene3D" id="2.30.30.40">
    <property type="entry name" value="SH3 Domains"/>
    <property type="match status" value="1"/>
</dbReference>
<dbReference type="SUPFAM" id="SSF52540">
    <property type="entry name" value="P-loop containing nucleoside triphosphate hydrolases"/>
    <property type="match status" value="1"/>
</dbReference>
<organism evidence="3 4">
    <name type="scientific">Priapulus caudatus</name>
    <name type="common">Priapulid worm</name>
    <dbReference type="NCBI Taxonomy" id="37621"/>
    <lineage>
        <taxon>Eukaryota</taxon>
        <taxon>Metazoa</taxon>
        <taxon>Ecdysozoa</taxon>
        <taxon>Scalidophora</taxon>
        <taxon>Priapulida</taxon>
        <taxon>Priapulimorpha</taxon>
        <taxon>Priapulimorphida</taxon>
        <taxon>Priapulidae</taxon>
        <taxon>Priapulus</taxon>
    </lineage>
</organism>
<dbReference type="CDD" id="cd06767">
    <property type="entry name" value="PDZ3_DLG5-like"/>
    <property type="match status" value="1"/>
</dbReference>
<dbReference type="InterPro" id="IPR053004">
    <property type="entry name" value="MAGUK_Signaling_Regulators"/>
</dbReference>
<feature type="compositionally biased region" description="Basic and acidic residues" evidence="1">
    <location>
        <begin position="572"/>
        <end position="589"/>
    </location>
</feature>
<dbReference type="SMART" id="SM00228">
    <property type="entry name" value="PDZ"/>
    <property type="match status" value="2"/>
</dbReference>
<reference evidence="4" key="1">
    <citation type="submission" date="2025-08" db="UniProtKB">
        <authorList>
            <consortium name="RefSeq"/>
        </authorList>
    </citation>
    <scope>IDENTIFICATION</scope>
</reference>
<dbReference type="InterPro" id="IPR027417">
    <property type="entry name" value="P-loop_NTPase"/>
</dbReference>
<feature type="compositionally biased region" description="Basic and acidic residues" evidence="1">
    <location>
        <begin position="73"/>
        <end position="85"/>
    </location>
</feature>
<dbReference type="SUPFAM" id="SSF50156">
    <property type="entry name" value="PDZ domain-like"/>
    <property type="match status" value="2"/>
</dbReference>
<feature type="domain" description="PDZ" evidence="2">
    <location>
        <begin position="162"/>
        <end position="242"/>
    </location>
</feature>
<dbReference type="Gene3D" id="3.40.50.300">
    <property type="entry name" value="P-loop containing nucleotide triphosphate hydrolases"/>
    <property type="match status" value="1"/>
</dbReference>
<evidence type="ECO:0000256" key="1">
    <source>
        <dbReference type="SAM" id="MobiDB-lite"/>
    </source>
</evidence>
<accession>A0ABM1EYM0</accession>
<dbReference type="Proteomes" id="UP000695022">
    <property type="component" value="Unplaced"/>
</dbReference>
<feature type="region of interest" description="Disordered" evidence="1">
    <location>
        <begin position="243"/>
        <end position="273"/>
    </location>
</feature>
<feature type="compositionally biased region" description="Polar residues" evidence="1">
    <location>
        <begin position="248"/>
        <end position="258"/>
    </location>
</feature>
<dbReference type="PANTHER" id="PTHR46360">
    <property type="entry name" value="DISKS LARGE HOMOLOG 5"/>
    <property type="match status" value="1"/>
</dbReference>
<dbReference type="InterPro" id="IPR001478">
    <property type="entry name" value="PDZ"/>
</dbReference>
<feature type="domain" description="PDZ" evidence="2">
    <location>
        <begin position="315"/>
        <end position="362"/>
    </location>
</feature>
<feature type="region of interest" description="Disordered" evidence="1">
    <location>
        <begin position="1"/>
        <end position="25"/>
    </location>
</feature>
<dbReference type="InterPro" id="IPR036028">
    <property type="entry name" value="SH3-like_dom_sf"/>
</dbReference>
<dbReference type="Pfam" id="PF00595">
    <property type="entry name" value="PDZ"/>
    <property type="match status" value="1"/>
</dbReference>
<feature type="compositionally biased region" description="Pro residues" evidence="1">
    <location>
        <begin position="134"/>
        <end position="146"/>
    </location>
</feature>
<dbReference type="SUPFAM" id="SSF50044">
    <property type="entry name" value="SH3-domain"/>
    <property type="match status" value="1"/>
</dbReference>
<dbReference type="InterPro" id="IPR036034">
    <property type="entry name" value="PDZ_sf"/>
</dbReference>
<dbReference type="PROSITE" id="PS50106">
    <property type="entry name" value="PDZ"/>
    <property type="match status" value="2"/>
</dbReference>
<gene>
    <name evidence="4" type="primary">LOC106817153</name>
</gene>
<evidence type="ECO:0000313" key="3">
    <source>
        <dbReference type="Proteomes" id="UP000695022"/>
    </source>
</evidence>
<feature type="region of interest" description="Disordered" evidence="1">
    <location>
        <begin position="566"/>
        <end position="597"/>
    </location>
</feature>
<sequence length="624" mass="67847">MLAPSHHHTSPIGWSGRGDIMSTSIPEMDTDNTQYFARLHELPAPSPCPSHHSSTGGGGGGGAIASSPTHGLIDPKRAPHYDSLGRSRAATGQRMRIPSNQSVASKSSAGKMSGSSTDRISSYSADTRGSPMLMYPPPPEYCPPPPAEHRPVKRPSPGDVRNIYIEKSSDPLGIQILEARGSGGIFVKTVNANSLAAMAGLQVGDQLLEVCGINMRSANYQLAKMVLLQCGDSISMKVQYNPDKYNEQGEQPCSQSNDGDLPPNIEGADTLRREPPLPLASSIYPLSNIRPLTLSSSAPPLPPPGSELPPSEPRIVFLKKVASSLGVTLIGGNAVGIFVHAVKQDSVAHAPGGLRCGDQILESTTRVRQEHVQEQAGDSFYVRAMFDHARETDDELSFKAGDILYVDNTMFHGIPARARAWIVDRTPREAATYSSVSLNSEYSASTTVDDIIPTYQKIERVDCHVLRPIVLVGPLVEKLAEKLVQEFPHQFSRSVPEIKKASEQAMERGVADNNYIDFRRRGTHFECITVSSVKQACSKCTLDCHPRRATPVDDKGRSLSCGHITVRRNARPRGEPTPRRPHPCTERPPRAVIPGGPFNHMCRSLKQVVDHEQGRSFWVPSQGL</sequence>
<feature type="region of interest" description="Disordered" evidence="1">
    <location>
        <begin position="41"/>
        <end position="159"/>
    </location>
</feature>
<keyword evidence="3" id="KW-1185">Reference proteome</keyword>
<evidence type="ECO:0000313" key="4">
    <source>
        <dbReference type="RefSeq" id="XP_014677291.1"/>
    </source>
</evidence>
<feature type="compositionally biased region" description="Low complexity" evidence="1">
    <location>
        <begin position="102"/>
        <end position="116"/>
    </location>
</feature>
<feature type="compositionally biased region" description="Polar residues" evidence="1">
    <location>
        <begin position="117"/>
        <end position="127"/>
    </location>
</feature>
<protein>
    <submittedName>
        <fullName evidence="4">Disks large homolog 5-like</fullName>
    </submittedName>
</protein>
<evidence type="ECO:0000259" key="2">
    <source>
        <dbReference type="PROSITE" id="PS50106"/>
    </source>
</evidence>
<dbReference type="PANTHER" id="PTHR46360:SF1">
    <property type="entry name" value="DISKS LARGE HOMOLOG 5"/>
    <property type="match status" value="1"/>
</dbReference>
<proteinExistence type="predicted"/>
<dbReference type="RefSeq" id="XP_014677291.1">
    <property type="nucleotide sequence ID" value="XM_014821805.1"/>
</dbReference>
<dbReference type="Gene3D" id="2.30.42.10">
    <property type="match status" value="2"/>
</dbReference>